<sequence>PLPLDALCQETCSTDAECPSGLLCVAAGDAPARCLLPTLQAGTYGAACSEDAACGAQGVCARLEVEGDDACRCFTPCEAISDPLPSDDGPPVESGGCAAAPGSLGALTLTVLMGLLRRQPRCRIPAGRSKSDSA</sequence>
<gene>
    <name evidence="1" type="ORF">D7V88_31185</name>
</gene>
<dbReference type="EMBL" id="RAVZ01000287">
    <property type="protein sequence ID" value="RKG77256.1"/>
    <property type="molecule type" value="Genomic_DNA"/>
</dbReference>
<proteinExistence type="predicted"/>
<comment type="caution">
    <text evidence="1">The sequence shown here is derived from an EMBL/GenBank/DDBJ whole genome shotgun (WGS) entry which is preliminary data.</text>
</comment>
<name>A0A3A8I3C9_9BACT</name>
<accession>A0A3A8I3C9</accession>
<keyword evidence="2" id="KW-1185">Reference proteome</keyword>
<evidence type="ECO:0000313" key="2">
    <source>
        <dbReference type="Proteomes" id="UP000268094"/>
    </source>
</evidence>
<dbReference type="AlphaFoldDB" id="A0A3A8I3C9"/>
<organism evidence="1 2">
    <name type="scientific">Corallococcus terminator</name>
    <dbReference type="NCBI Taxonomy" id="2316733"/>
    <lineage>
        <taxon>Bacteria</taxon>
        <taxon>Pseudomonadati</taxon>
        <taxon>Myxococcota</taxon>
        <taxon>Myxococcia</taxon>
        <taxon>Myxococcales</taxon>
        <taxon>Cystobacterineae</taxon>
        <taxon>Myxococcaceae</taxon>
        <taxon>Corallococcus</taxon>
    </lineage>
</organism>
<feature type="non-terminal residue" evidence="1">
    <location>
        <position position="1"/>
    </location>
</feature>
<reference evidence="2" key="1">
    <citation type="submission" date="2018-09" db="EMBL/GenBank/DDBJ databases">
        <authorList>
            <person name="Livingstone P.G."/>
            <person name="Whitworth D.E."/>
        </authorList>
    </citation>
    <scope>NUCLEOTIDE SEQUENCE [LARGE SCALE GENOMIC DNA]</scope>
    <source>
        <strain evidence="2">CA054A</strain>
    </source>
</reference>
<dbReference type="Proteomes" id="UP000268094">
    <property type="component" value="Unassembled WGS sequence"/>
</dbReference>
<protein>
    <submittedName>
        <fullName evidence="1">Polyhydroxyalkanoate biosynthesis repressor PhaR</fullName>
    </submittedName>
</protein>
<evidence type="ECO:0000313" key="1">
    <source>
        <dbReference type="EMBL" id="RKG77256.1"/>
    </source>
</evidence>